<evidence type="ECO:0000256" key="1">
    <source>
        <dbReference type="ARBA" id="ARBA00006432"/>
    </source>
</evidence>
<keyword evidence="4" id="KW-0443">Lipid metabolism</keyword>
<dbReference type="GO" id="GO:0035336">
    <property type="term" value="P:long-chain fatty-acyl-CoA metabolic process"/>
    <property type="evidence" value="ECO:0007669"/>
    <property type="project" value="TreeGrafter"/>
</dbReference>
<dbReference type="Pfam" id="PF00501">
    <property type="entry name" value="AMP-binding"/>
    <property type="match status" value="1"/>
</dbReference>
<evidence type="ECO:0000313" key="9">
    <source>
        <dbReference type="EMBL" id="CAB3999808.1"/>
    </source>
</evidence>
<evidence type="ECO:0000256" key="5">
    <source>
        <dbReference type="ARBA" id="ARBA00022840"/>
    </source>
</evidence>
<dbReference type="OrthoDB" id="6017841at2759"/>
<dbReference type="PANTHER" id="PTHR43272">
    <property type="entry name" value="LONG-CHAIN-FATTY-ACID--COA LIGASE"/>
    <property type="match status" value="1"/>
</dbReference>
<comment type="catalytic activity">
    <reaction evidence="7">
        <text>a long-chain fatty acid + ATP + CoA = a long-chain fatty acyl-CoA + AMP + diphosphate</text>
        <dbReference type="Rhea" id="RHEA:15421"/>
        <dbReference type="ChEBI" id="CHEBI:30616"/>
        <dbReference type="ChEBI" id="CHEBI:33019"/>
        <dbReference type="ChEBI" id="CHEBI:57287"/>
        <dbReference type="ChEBI" id="CHEBI:57560"/>
        <dbReference type="ChEBI" id="CHEBI:83139"/>
        <dbReference type="ChEBI" id="CHEBI:456215"/>
        <dbReference type="EC" id="6.2.1.3"/>
    </reaction>
</comment>
<dbReference type="GO" id="GO:0005524">
    <property type="term" value="F:ATP binding"/>
    <property type="evidence" value="ECO:0007669"/>
    <property type="project" value="UniProtKB-KW"/>
</dbReference>
<dbReference type="InterPro" id="IPR042099">
    <property type="entry name" value="ANL_N_sf"/>
</dbReference>
<evidence type="ECO:0000259" key="8">
    <source>
        <dbReference type="Pfam" id="PF00501"/>
    </source>
</evidence>
<evidence type="ECO:0000313" key="10">
    <source>
        <dbReference type="Proteomes" id="UP001152795"/>
    </source>
</evidence>
<name>A0A6S7I5R9_PARCT</name>
<keyword evidence="3" id="KW-0547">Nucleotide-binding</keyword>
<dbReference type="EC" id="6.2.1.3" evidence="6"/>
<keyword evidence="5" id="KW-0067">ATP-binding</keyword>
<organism evidence="9 10">
    <name type="scientific">Paramuricea clavata</name>
    <name type="common">Red gorgonian</name>
    <name type="synonym">Violescent sea-whip</name>
    <dbReference type="NCBI Taxonomy" id="317549"/>
    <lineage>
        <taxon>Eukaryota</taxon>
        <taxon>Metazoa</taxon>
        <taxon>Cnidaria</taxon>
        <taxon>Anthozoa</taxon>
        <taxon>Octocorallia</taxon>
        <taxon>Malacalcyonacea</taxon>
        <taxon>Plexauridae</taxon>
        <taxon>Paramuricea</taxon>
    </lineage>
</organism>
<dbReference type="GO" id="GO:0004467">
    <property type="term" value="F:long-chain fatty acid-CoA ligase activity"/>
    <property type="evidence" value="ECO:0007669"/>
    <property type="project" value="UniProtKB-EC"/>
</dbReference>
<dbReference type="InterPro" id="IPR020845">
    <property type="entry name" value="AMP-binding_CS"/>
</dbReference>
<dbReference type="PROSITE" id="PS00455">
    <property type="entry name" value="AMP_BINDING"/>
    <property type="match status" value="1"/>
</dbReference>
<keyword evidence="2 9" id="KW-0436">Ligase</keyword>
<dbReference type="GO" id="GO:0005783">
    <property type="term" value="C:endoplasmic reticulum"/>
    <property type="evidence" value="ECO:0007669"/>
    <property type="project" value="TreeGrafter"/>
</dbReference>
<evidence type="ECO:0000256" key="2">
    <source>
        <dbReference type="ARBA" id="ARBA00022598"/>
    </source>
</evidence>
<dbReference type="GO" id="GO:0005886">
    <property type="term" value="C:plasma membrane"/>
    <property type="evidence" value="ECO:0007669"/>
    <property type="project" value="TreeGrafter"/>
</dbReference>
<comment type="similarity">
    <text evidence="1">Belongs to the ATP-dependent AMP-binding enzyme family.</text>
</comment>
<dbReference type="GO" id="GO:0030182">
    <property type="term" value="P:neuron differentiation"/>
    <property type="evidence" value="ECO:0007669"/>
    <property type="project" value="TreeGrafter"/>
</dbReference>
<feature type="non-terminal residue" evidence="9">
    <location>
        <position position="1"/>
    </location>
</feature>
<reference evidence="9" key="1">
    <citation type="submission" date="2020-04" db="EMBL/GenBank/DDBJ databases">
        <authorList>
            <person name="Alioto T."/>
            <person name="Alioto T."/>
            <person name="Gomez Garrido J."/>
        </authorList>
    </citation>
    <scope>NUCLEOTIDE SEQUENCE</scope>
    <source>
        <strain evidence="9">A484AB</strain>
    </source>
</reference>
<proteinExistence type="inferred from homology"/>
<evidence type="ECO:0000256" key="7">
    <source>
        <dbReference type="ARBA" id="ARBA00036813"/>
    </source>
</evidence>
<feature type="domain" description="AMP-dependent synthetase/ligase" evidence="8">
    <location>
        <begin position="106"/>
        <end position="380"/>
    </location>
</feature>
<comment type="caution">
    <text evidence="9">The sequence shown here is derived from an EMBL/GenBank/DDBJ whole genome shotgun (WGS) entry which is preliminary data.</text>
</comment>
<dbReference type="SUPFAM" id="SSF56801">
    <property type="entry name" value="Acetyl-CoA synthetase-like"/>
    <property type="match status" value="1"/>
</dbReference>
<dbReference type="AlphaFoldDB" id="A0A6S7I5R9"/>
<dbReference type="Proteomes" id="UP001152795">
    <property type="component" value="Unassembled WGS sequence"/>
</dbReference>
<evidence type="ECO:0000256" key="4">
    <source>
        <dbReference type="ARBA" id="ARBA00022832"/>
    </source>
</evidence>
<dbReference type="EMBL" id="CACRXK020003675">
    <property type="protein sequence ID" value="CAB3999808.1"/>
    <property type="molecule type" value="Genomic_DNA"/>
</dbReference>
<gene>
    <name evidence="9" type="ORF">PACLA_8A085737</name>
</gene>
<keyword evidence="10" id="KW-1185">Reference proteome</keyword>
<accession>A0A6S7I5R9</accession>
<dbReference type="PANTHER" id="PTHR43272:SF83">
    <property type="entry name" value="ACYL-COA SYNTHETASE LONG-CHAIN, ISOFORM J"/>
    <property type="match status" value="1"/>
</dbReference>
<dbReference type="Gene3D" id="3.40.50.12780">
    <property type="entry name" value="N-terminal domain of ligase-like"/>
    <property type="match status" value="1"/>
</dbReference>
<keyword evidence="4" id="KW-0276">Fatty acid metabolism</keyword>
<evidence type="ECO:0000256" key="3">
    <source>
        <dbReference type="ARBA" id="ARBA00022741"/>
    </source>
</evidence>
<evidence type="ECO:0000256" key="6">
    <source>
        <dbReference type="ARBA" id="ARBA00026121"/>
    </source>
</evidence>
<protein>
    <recommendedName>
        <fullName evidence="6">long-chain-fatty-acid--CoA ligase</fullName>
        <ecNumber evidence="6">6.2.1.3</ecNumber>
    </recommendedName>
</protein>
<sequence>MILNLVERPIVYVLNLVASFWGFVSFYPWYLLYGAKQRHDEVQARATVSRDPSSSYRCVEHYQNILRTPVNAVYTLDKLFRNTVSSHGSKKCLGTRELFSSENEMQANGRVFNKVVLGNYNWLSYNEVLTKVESFGCGLLALGQRTKQNVVIFADTRAEWMIAAQSCFSYNFPVVTLYATLGEEAIVYGINQAEVEVVITDGHLLPKLQTVAGQLTNIKTIIYIGDVNLSGLSVFPSHVKVLSIAEVERIGSRSQNISQSRIPPCPEDTAVIMYTSGSTGLPKGVIISHANLMATIAGMTDRVRNKSNDVYIGYLPLAHVLELSAELVMLSQGSSIGYSSPLTLADQSSKIKKGSKGDVGVLKPTLMAAVPAIMDRIRHNVLDKVKEGSWFKRLLFKFCYNYKVEQVKQGYDTPLIN</sequence>
<dbReference type="InterPro" id="IPR000873">
    <property type="entry name" value="AMP-dep_synth/lig_dom"/>
</dbReference>
<dbReference type="GO" id="GO:0005811">
    <property type="term" value="C:lipid droplet"/>
    <property type="evidence" value="ECO:0007669"/>
    <property type="project" value="TreeGrafter"/>
</dbReference>